<comment type="pathway">
    <text evidence="1 4">Protein modification; protein glycosylation.</text>
</comment>
<dbReference type="GO" id="GO:0031647">
    <property type="term" value="P:regulation of protein stability"/>
    <property type="evidence" value="ECO:0007669"/>
    <property type="project" value="UniProtKB-UniRule"/>
</dbReference>
<keyword evidence="6" id="KW-1185">Reference proteome</keyword>
<dbReference type="GO" id="GO:0016757">
    <property type="term" value="F:glycosyltransferase activity"/>
    <property type="evidence" value="ECO:0007669"/>
    <property type="project" value="UniProtKB-KW"/>
</dbReference>
<dbReference type="RefSeq" id="WP_019167500.1">
    <property type="nucleotide sequence ID" value="NZ_CAIB01000042.1"/>
</dbReference>
<protein>
    <recommendedName>
        <fullName evidence="4">UDP-N-acetylglucosamine--peptide N-acetylglucosaminyltransferase stabilizing protein GtfB</fullName>
    </recommendedName>
    <alternativeName>
        <fullName evidence="4">Glycosyltransferase stabilizing protein GtfB</fullName>
    </alternativeName>
</protein>
<dbReference type="NCBIfam" id="TIGR02919">
    <property type="entry name" value="accessory Sec system glycosylation chaperone GtfB"/>
    <property type="match status" value="1"/>
</dbReference>
<reference evidence="5 6" key="1">
    <citation type="submission" date="2018-06" db="EMBL/GenBank/DDBJ databases">
        <authorList>
            <consortium name="Pathogen Informatics"/>
            <person name="Doyle S."/>
        </authorList>
    </citation>
    <scope>NUCLEOTIDE SEQUENCE [LARGE SCALE GENOMIC DNA]</scope>
    <source>
        <strain evidence="6">NCTC 11048</strain>
    </source>
</reference>
<comment type="function">
    <text evidence="4">Required for polymorphic O-glycosylation of the serine-rich repeat protein in this bacteria. A stabilizing protein that is part of the accessory SecA2/SecY2 system specifically required to export serine-rich repeat cell wall proteins usually encoded upstream in the same operon. The GtfA-GtfB complex adds GlcNAc from UDP-GlcNAc to the substrate protein, attaching the first sugar residue. Stabilizes the glycosylation activity of GtfA. Has no N-acetylglucosaminyl transferase activity on its own.</text>
</comment>
<name>A0A380FY55_STAIN</name>
<keyword evidence="3 4" id="KW-0472">Membrane</keyword>
<evidence type="ECO:0000256" key="2">
    <source>
        <dbReference type="ARBA" id="ARBA00022475"/>
    </source>
</evidence>
<evidence type="ECO:0000256" key="4">
    <source>
        <dbReference type="HAMAP-Rule" id="MF_01473"/>
    </source>
</evidence>
<evidence type="ECO:0000256" key="3">
    <source>
        <dbReference type="ARBA" id="ARBA00023136"/>
    </source>
</evidence>
<organism evidence="5 6">
    <name type="scientific">Staphylococcus intermedius NCTC 11048</name>
    <dbReference type="NCBI Taxonomy" id="1141106"/>
    <lineage>
        <taxon>Bacteria</taxon>
        <taxon>Bacillati</taxon>
        <taxon>Bacillota</taxon>
        <taxon>Bacilli</taxon>
        <taxon>Bacillales</taxon>
        <taxon>Staphylococcaceae</taxon>
        <taxon>Staphylococcus</taxon>
        <taxon>Staphylococcus intermedius group</taxon>
    </lineage>
</organism>
<comment type="similarity">
    <text evidence="4">Belongs to the GtfB family.</text>
</comment>
<keyword evidence="5" id="KW-0808">Transferase</keyword>
<sequence>MINLFEQFDKKTIVLYKSFKYAGIDRKTIVVEENGFLPDDVLSPYQFFSENKTHTEQPLFFNQVKKPRFWQIEGNNNDAVIKNVDEIKARIIYRPNYKFRIVERVEWLNKNGHTQYIDYYNKHGFKYAQVVLNPKNHRRTLKHFFNDNGQIFMTENIITNDIMLNWKGKEYIFNSKVHFIIFYLRVNGIDSESFLINSFLTTAAVLNNLENAYNNTLFLQQDVNDNTINHLENLLSKNNQKYNIAVSNEEDYKEILFKIREEWDHKVFKSGYVYKFLKSNQHGNRVLTLTNSDQLPHISDIIEENPHLEFHIAALTEMSNVLLSLKQYDNVRLYPGAKKQKLVNLYKMCDIYLDINKGNEIMNSVRAAFDYKMLILGYQELAHNLEVTSQANLFNIDLYEPLCKTLKEVSLDKQKLDQRLNLQLSQAGSIDHNFFRKLFCY</sequence>
<dbReference type="HAMAP" id="MF_01473">
    <property type="entry name" value="GtfB"/>
    <property type="match status" value="1"/>
</dbReference>
<dbReference type="Proteomes" id="UP000255549">
    <property type="component" value="Unassembled WGS sequence"/>
</dbReference>
<keyword evidence="5" id="KW-0328">Glycosyltransferase</keyword>
<dbReference type="EMBL" id="UHDP01000001">
    <property type="protein sequence ID" value="SUM43665.1"/>
    <property type="molecule type" value="Genomic_DNA"/>
</dbReference>
<dbReference type="GO" id="GO:0017122">
    <property type="term" value="C:protein N-acetylglucosaminyltransferase complex"/>
    <property type="evidence" value="ECO:0007669"/>
    <property type="project" value="UniProtKB-UniRule"/>
</dbReference>
<dbReference type="OrthoDB" id="2136618at2"/>
<dbReference type="UniPathway" id="UPA00378"/>
<comment type="subunit">
    <text evidence="4">Forms a heterotetramer with 2 subunits each of GtfA and GtfB. Part of the accessory SecA2/SecY2 protein translocation apparatus.</text>
</comment>
<evidence type="ECO:0000256" key="1">
    <source>
        <dbReference type="ARBA" id="ARBA00004922"/>
    </source>
</evidence>
<dbReference type="GO" id="GO:0005886">
    <property type="term" value="C:plasma membrane"/>
    <property type="evidence" value="ECO:0007669"/>
    <property type="project" value="UniProtKB-SubCell"/>
</dbReference>
<keyword evidence="2 4" id="KW-1003">Cell membrane</keyword>
<proteinExistence type="inferred from homology"/>
<gene>
    <name evidence="5" type="primary">gtfB2</name>
    <name evidence="4" type="synonym">gtfB</name>
    <name evidence="5" type="ORF">NCTC11048_00086</name>
</gene>
<dbReference type="InterPro" id="IPR014268">
    <property type="entry name" value="GtfB"/>
</dbReference>
<dbReference type="STRING" id="1141106.GCA_000308095_02335"/>
<evidence type="ECO:0000313" key="6">
    <source>
        <dbReference type="Proteomes" id="UP000255549"/>
    </source>
</evidence>
<dbReference type="AlphaFoldDB" id="A0A380FY55"/>
<comment type="subcellular location">
    <subcellularLocation>
        <location evidence="4">Cell membrane</location>
        <topology evidence="4">Peripheral membrane protein</topology>
    </subcellularLocation>
</comment>
<accession>A0A380FY55</accession>
<evidence type="ECO:0000313" key="5">
    <source>
        <dbReference type="EMBL" id="SUM43665.1"/>
    </source>
</evidence>